<feature type="region of interest" description="Disordered" evidence="1">
    <location>
        <begin position="73"/>
        <end position="95"/>
    </location>
</feature>
<sequence length="195" mass="21576">MYPVASPQQFGEILRAERLRRQLDQRDVAVAAGVSVQAVRRLERGEGSSLATAWAVGAAMGVEFCVAGVASPGVSAPPRQRVSSPLRQRESDVSRSRALSRELHRAVARKLRDAPERVRSRALQNIATMRPTTRSAMAQQWLDEWERMLAAPTGELIEFMLATGERADDLRQMTPFAGVLSEDERREIVRRAAAA</sequence>
<dbReference type="InterPro" id="IPR001387">
    <property type="entry name" value="Cro/C1-type_HTH"/>
</dbReference>
<dbReference type="AlphaFoldDB" id="A0A7S8N0D1"/>
<gene>
    <name evidence="3" type="ORF">IT882_06785</name>
</gene>
<evidence type="ECO:0000313" key="3">
    <source>
        <dbReference type="EMBL" id="QPE05685.1"/>
    </source>
</evidence>
<dbReference type="KEGG" id="msf:IT882_06785"/>
<evidence type="ECO:0000259" key="2">
    <source>
        <dbReference type="PROSITE" id="PS50943"/>
    </source>
</evidence>
<accession>A0A7S8N0D1</accession>
<keyword evidence="4" id="KW-1185">Reference proteome</keyword>
<name>A0A7S8N0D1_9MICO</name>
<dbReference type="SUPFAM" id="SSF47413">
    <property type="entry name" value="lambda repressor-like DNA-binding domains"/>
    <property type="match status" value="1"/>
</dbReference>
<proteinExistence type="predicted"/>
<dbReference type="Pfam" id="PF01381">
    <property type="entry name" value="HTH_3"/>
    <property type="match status" value="1"/>
</dbReference>
<dbReference type="SMART" id="SM00530">
    <property type="entry name" value="HTH_XRE"/>
    <property type="match status" value="1"/>
</dbReference>
<evidence type="ECO:0000256" key="1">
    <source>
        <dbReference type="SAM" id="MobiDB-lite"/>
    </source>
</evidence>
<dbReference type="InterPro" id="IPR010982">
    <property type="entry name" value="Lambda_DNA-bd_dom_sf"/>
</dbReference>
<organism evidence="3 4">
    <name type="scientific">Microbacterium schleiferi</name>
    <dbReference type="NCBI Taxonomy" id="69362"/>
    <lineage>
        <taxon>Bacteria</taxon>
        <taxon>Bacillati</taxon>
        <taxon>Actinomycetota</taxon>
        <taxon>Actinomycetes</taxon>
        <taxon>Micrococcales</taxon>
        <taxon>Microbacteriaceae</taxon>
        <taxon>Microbacterium</taxon>
    </lineage>
</organism>
<feature type="domain" description="HTH cro/C1-type" evidence="2">
    <location>
        <begin position="14"/>
        <end position="67"/>
    </location>
</feature>
<dbReference type="PROSITE" id="PS50943">
    <property type="entry name" value="HTH_CROC1"/>
    <property type="match status" value="1"/>
</dbReference>
<reference evidence="3 4" key="1">
    <citation type="submission" date="2020-11" db="EMBL/GenBank/DDBJ databases">
        <title>Amino acid is mineralized and recycled by bacteria in oceanic microbiome.</title>
        <authorList>
            <person name="Zheng L.Y."/>
        </authorList>
    </citation>
    <scope>NUCLEOTIDE SEQUENCE [LARGE SCALE GENOMIC DNA]</scope>
    <source>
        <strain evidence="3 4">A32-1</strain>
    </source>
</reference>
<dbReference type="Proteomes" id="UP000594480">
    <property type="component" value="Chromosome"/>
</dbReference>
<dbReference type="EMBL" id="CP064760">
    <property type="protein sequence ID" value="QPE05685.1"/>
    <property type="molecule type" value="Genomic_DNA"/>
</dbReference>
<dbReference type="Gene3D" id="1.10.260.40">
    <property type="entry name" value="lambda repressor-like DNA-binding domains"/>
    <property type="match status" value="1"/>
</dbReference>
<dbReference type="GO" id="GO:0003677">
    <property type="term" value="F:DNA binding"/>
    <property type="evidence" value="ECO:0007669"/>
    <property type="project" value="InterPro"/>
</dbReference>
<protein>
    <submittedName>
        <fullName evidence="3">Helix-turn-helix transcriptional regulator</fullName>
    </submittedName>
</protein>
<evidence type="ECO:0000313" key="4">
    <source>
        <dbReference type="Proteomes" id="UP000594480"/>
    </source>
</evidence>
<dbReference type="CDD" id="cd00093">
    <property type="entry name" value="HTH_XRE"/>
    <property type="match status" value="1"/>
</dbReference>